<evidence type="ECO:0000256" key="1">
    <source>
        <dbReference type="SAM" id="Phobius"/>
    </source>
</evidence>
<dbReference type="InterPro" id="IPR052937">
    <property type="entry name" value="Inner_membrane_protein"/>
</dbReference>
<keyword evidence="1" id="KW-0812">Transmembrane</keyword>
<keyword evidence="1" id="KW-0472">Membrane</keyword>
<gene>
    <name evidence="3" type="ORF">SAMN04489746_1614</name>
</gene>
<dbReference type="PANTHER" id="PTHR42903">
    <property type="entry name" value="INNER MEMBRANE PROTEIN YCCF"/>
    <property type="match status" value="1"/>
</dbReference>
<name>A0AB38A8I9_9ACTN</name>
<comment type="caution">
    <text evidence="3">The sequence shown here is derived from an EMBL/GenBank/DDBJ whole genome shotgun (WGS) entry which is preliminary data.</text>
</comment>
<dbReference type="GO" id="GO:0005886">
    <property type="term" value="C:plasma membrane"/>
    <property type="evidence" value="ECO:0007669"/>
    <property type="project" value="TreeGrafter"/>
</dbReference>
<organism evidence="3 4">
    <name type="scientific">Atopobium minutum</name>
    <dbReference type="NCBI Taxonomy" id="1381"/>
    <lineage>
        <taxon>Bacteria</taxon>
        <taxon>Bacillati</taxon>
        <taxon>Actinomycetota</taxon>
        <taxon>Coriobacteriia</taxon>
        <taxon>Coriobacteriales</taxon>
        <taxon>Atopobiaceae</taxon>
        <taxon>Atopobium</taxon>
    </lineage>
</organism>
<keyword evidence="1" id="KW-1133">Transmembrane helix</keyword>
<dbReference type="EMBL" id="FNSH01000002">
    <property type="protein sequence ID" value="SEC29710.1"/>
    <property type="molecule type" value="Genomic_DNA"/>
</dbReference>
<sequence>MSFGQLLGNIVWIILGGITTALAWLVVGIFFCCTVIGIPLGLQAFKMARLTLMPFGAQIVWNGSSVSIVANIVWCVCAGILMAAYYTLIGLVYCLTIIGIPFGMQLFKMARLSLAPFGAEVL</sequence>
<dbReference type="Proteomes" id="UP000183687">
    <property type="component" value="Unassembled WGS sequence"/>
</dbReference>
<feature type="transmembrane region" description="Helical" evidence="1">
    <location>
        <begin position="12"/>
        <end position="38"/>
    </location>
</feature>
<protein>
    <submittedName>
        <fullName evidence="3">Uncharacterized membrane protein YccF, DUF307 family</fullName>
    </submittedName>
</protein>
<dbReference type="RefSeq" id="WP_002563868.1">
    <property type="nucleotide sequence ID" value="NZ_CALJSN010000003.1"/>
</dbReference>
<dbReference type="Pfam" id="PF03733">
    <property type="entry name" value="YccF"/>
    <property type="match status" value="2"/>
</dbReference>
<dbReference type="PANTHER" id="PTHR42903:SF1">
    <property type="entry name" value="INNER MEMBRANE PROTEIN YCCF"/>
    <property type="match status" value="1"/>
</dbReference>
<accession>A0AB38A8I9</accession>
<feature type="domain" description="Inner membrane component" evidence="2">
    <location>
        <begin position="7"/>
        <end position="56"/>
    </location>
</feature>
<dbReference type="InterPro" id="IPR005185">
    <property type="entry name" value="YccF"/>
</dbReference>
<dbReference type="AlphaFoldDB" id="A0AB38A8I9"/>
<evidence type="ECO:0000313" key="3">
    <source>
        <dbReference type="EMBL" id="SEC29710.1"/>
    </source>
</evidence>
<evidence type="ECO:0000259" key="2">
    <source>
        <dbReference type="Pfam" id="PF03733"/>
    </source>
</evidence>
<proteinExistence type="predicted"/>
<evidence type="ECO:0000313" key="4">
    <source>
        <dbReference type="Proteomes" id="UP000183687"/>
    </source>
</evidence>
<feature type="transmembrane region" description="Helical" evidence="1">
    <location>
        <begin position="59"/>
        <end position="82"/>
    </location>
</feature>
<dbReference type="NCBIfam" id="NF008740">
    <property type="entry name" value="PRK11770.1-2"/>
    <property type="match status" value="1"/>
</dbReference>
<reference evidence="3 4" key="1">
    <citation type="submission" date="2016-10" db="EMBL/GenBank/DDBJ databases">
        <authorList>
            <person name="Varghese N."/>
            <person name="Submissions S."/>
        </authorList>
    </citation>
    <scope>NUCLEOTIDE SEQUENCE [LARGE SCALE GENOMIC DNA]</scope>
    <source>
        <strain evidence="3 4">DSM 20586</strain>
    </source>
</reference>
<feature type="transmembrane region" description="Helical" evidence="1">
    <location>
        <begin position="88"/>
        <end position="107"/>
    </location>
</feature>
<feature type="domain" description="Inner membrane component" evidence="2">
    <location>
        <begin position="69"/>
        <end position="118"/>
    </location>
</feature>